<keyword evidence="5" id="KW-1185">Reference proteome</keyword>
<keyword evidence="3" id="KW-0472">Membrane</keyword>
<keyword evidence="3" id="KW-0812">Transmembrane</keyword>
<dbReference type="EMBL" id="JBHTLU010000012">
    <property type="protein sequence ID" value="MFD1219694.1"/>
    <property type="molecule type" value="Genomic_DNA"/>
</dbReference>
<feature type="coiled-coil region" evidence="1">
    <location>
        <begin position="225"/>
        <end position="350"/>
    </location>
</feature>
<gene>
    <name evidence="4" type="ORF">ACFQ4B_06165</name>
</gene>
<reference evidence="5" key="1">
    <citation type="journal article" date="2019" name="Int. J. Syst. Evol. Microbiol.">
        <title>The Global Catalogue of Microorganisms (GCM) 10K type strain sequencing project: providing services to taxonomists for standard genome sequencing and annotation.</title>
        <authorList>
            <consortium name="The Broad Institute Genomics Platform"/>
            <consortium name="The Broad Institute Genome Sequencing Center for Infectious Disease"/>
            <person name="Wu L."/>
            <person name="Ma J."/>
        </authorList>
    </citation>
    <scope>NUCLEOTIDE SEQUENCE [LARGE SCALE GENOMIC DNA]</scope>
    <source>
        <strain evidence="5">CCUG 53270</strain>
    </source>
</reference>
<keyword evidence="1" id="KW-0175">Coiled coil</keyword>
<protein>
    <recommendedName>
        <fullName evidence="6">Flp pilus-assembly TadG-like N-terminal domain-containing protein</fullName>
    </recommendedName>
</protein>
<keyword evidence="3" id="KW-1133">Transmembrane helix</keyword>
<name>A0ABW3UJI6_9BACL</name>
<evidence type="ECO:0000256" key="2">
    <source>
        <dbReference type="SAM" id="MobiDB-lite"/>
    </source>
</evidence>
<evidence type="ECO:0000256" key="3">
    <source>
        <dbReference type="SAM" id="Phobius"/>
    </source>
</evidence>
<evidence type="ECO:0000256" key="1">
    <source>
        <dbReference type="SAM" id="Coils"/>
    </source>
</evidence>
<evidence type="ECO:0000313" key="4">
    <source>
        <dbReference type="EMBL" id="MFD1219694.1"/>
    </source>
</evidence>
<evidence type="ECO:0008006" key="6">
    <source>
        <dbReference type="Google" id="ProtNLM"/>
    </source>
</evidence>
<comment type="caution">
    <text evidence="4">The sequence shown here is derived from an EMBL/GenBank/DDBJ whole genome shotgun (WGS) entry which is preliminary data.</text>
</comment>
<organism evidence="4 5">
    <name type="scientific">Paenibacillus vulneris</name>
    <dbReference type="NCBI Taxonomy" id="1133364"/>
    <lineage>
        <taxon>Bacteria</taxon>
        <taxon>Bacillati</taxon>
        <taxon>Bacillota</taxon>
        <taxon>Bacilli</taxon>
        <taxon>Bacillales</taxon>
        <taxon>Paenibacillaceae</taxon>
        <taxon>Paenibacillus</taxon>
    </lineage>
</organism>
<sequence>MLFRLRRLWKEQGGAVSLYLLLILVPVFLFCALLIDFARIQVADKEAENAVKTGVRSTLSSFSPKLQSYGLYALNQKPDESKALFLKVVEGNVSQAVASNSFQFIDQKVEADSSSLTSMYSLGNHMVFKKQIVEEMKYRAPMIYSLEMADKFKKTGLASTMGQASQFSQNAAKIEKLMEERDDELDRAWKEWSAIYQKAVAMHPFYKTQLEALNKLSDKIGLHTIEEVRQSIQDSKKQLVDLRDDVKRIDGDIRSLMQAGSSAASAIDSLYDLKDRLQDEIKAVNDRIKDLEQLLDDLLEYAKLLAFLKVKSTGDLNELKDLLKAFEAALNKAKKANDQLNAELGLVQSQNTASGSYDANQVFQAIHMISRSELDDYGSKAASTVALFSGLESQLSSVILFDAQNYRNADQAIQSFWKQAQELHSAQSAKESQRNSKKQAVNTSKQEQRKKAQAYLDQIKAALGGCSILGSTDAFKQHYITLQGDPGKGTNGYYQAYMETNQEANLSQPVPSIELDNADKAGFSAMKLISDFTSLLTDVRDEFYVDEFAVSKFNYRTFGLEKDSNGNVKGALEPSEPGKHKLANQELEYLLYGGNSCASNYSMAYAEMFAFRLAVDTAEALLEPKNEVLNLGSPLLVFLAAVAEGAIHAQQDMAKLTQGELVPLSKKLGSFFTMGYKDYLRVFFLLHSRDKVLLSRMQSLIQLNTDIDLLQSTTYISGTASTSIRLWFLPGLMRQLGKAGLTSCQVKLGRCQITKTGVMAY</sequence>
<dbReference type="Gene3D" id="1.20.1480.30">
    <property type="entry name" value="Designed four-helix bundle protein"/>
    <property type="match status" value="1"/>
</dbReference>
<dbReference type="Proteomes" id="UP001597180">
    <property type="component" value="Unassembled WGS sequence"/>
</dbReference>
<accession>A0ABW3UJI6</accession>
<feature type="region of interest" description="Disordered" evidence="2">
    <location>
        <begin position="424"/>
        <end position="447"/>
    </location>
</feature>
<proteinExistence type="predicted"/>
<dbReference type="RefSeq" id="WP_345594770.1">
    <property type="nucleotide sequence ID" value="NZ_BAABJG010000055.1"/>
</dbReference>
<evidence type="ECO:0000313" key="5">
    <source>
        <dbReference type="Proteomes" id="UP001597180"/>
    </source>
</evidence>
<feature type="transmembrane region" description="Helical" evidence="3">
    <location>
        <begin position="12"/>
        <end position="35"/>
    </location>
</feature>